<dbReference type="EMBL" id="MN586042">
    <property type="protein sequence ID" value="QGJ95269.1"/>
    <property type="molecule type" value="Genomic_DNA"/>
</dbReference>
<dbReference type="KEGG" id="vg:80005660"/>
<protein>
    <submittedName>
        <fullName evidence="1">RusA-like resolvase</fullName>
    </submittedName>
</protein>
<evidence type="ECO:0000313" key="2">
    <source>
        <dbReference type="Proteomes" id="UP000422411"/>
    </source>
</evidence>
<name>A0A649VTM0_9CAUD</name>
<gene>
    <name evidence="1" type="primary">49</name>
    <name evidence="1" type="ORF">PBI_JAYDEN_49</name>
</gene>
<keyword evidence="2" id="KW-1185">Reference proteome</keyword>
<sequence length="124" mass="14114">MTEHRLTLNYERPPLSENYRLNRYARARLVKELRTTAGWWARSLRVRVEHVEVSLIWVVADGRKRDADNVVPTLKALCDGLVDGGIVPDDTPQYMTKRMPVIEKRVGATPHLELVVSVPAANLD</sequence>
<organism evidence="1 2">
    <name type="scientific">Microbacterium phage Jayden</name>
    <dbReference type="NCBI Taxonomy" id="2656550"/>
    <lineage>
        <taxon>Viruses</taxon>
        <taxon>Duplodnaviria</taxon>
        <taxon>Heunggongvirae</taxon>
        <taxon>Uroviricota</taxon>
        <taxon>Caudoviricetes</taxon>
        <taxon>Hodgkinviridae</taxon>
        <taxon>Metamorphoovirus</taxon>
        <taxon>Metamorphoovirus jayden</taxon>
    </lineage>
</organism>
<evidence type="ECO:0000313" key="1">
    <source>
        <dbReference type="EMBL" id="QGJ95269.1"/>
    </source>
</evidence>
<dbReference type="InterPro" id="IPR036614">
    <property type="entry name" value="RusA-like_sf"/>
</dbReference>
<dbReference type="GO" id="GO:0000287">
    <property type="term" value="F:magnesium ion binding"/>
    <property type="evidence" value="ECO:0007669"/>
    <property type="project" value="InterPro"/>
</dbReference>
<dbReference type="GO" id="GO:0006310">
    <property type="term" value="P:DNA recombination"/>
    <property type="evidence" value="ECO:0007669"/>
    <property type="project" value="InterPro"/>
</dbReference>
<dbReference type="GO" id="GO:0006281">
    <property type="term" value="P:DNA repair"/>
    <property type="evidence" value="ECO:0007669"/>
    <property type="project" value="InterPro"/>
</dbReference>
<proteinExistence type="predicted"/>
<dbReference type="Gene3D" id="3.30.1330.70">
    <property type="entry name" value="Holliday junction resolvase RusA"/>
    <property type="match status" value="1"/>
</dbReference>
<dbReference type="SUPFAM" id="SSF103084">
    <property type="entry name" value="Holliday junction resolvase RusA"/>
    <property type="match status" value="1"/>
</dbReference>
<dbReference type="RefSeq" id="YP_010751985.1">
    <property type="nucleotide sequence ID" value="NC_073375.1"/>
</dbReference>
<reference evidence="1 2" key="1">
    <citation type="submission" date="2019-10" db="EMBL/GenBank/DDBJ databases">
        <authorList>
            <person name="Zack K.M."/>
            <person name="Garlena R.A."/>
            <person name="Russell D.A."/>
            <person name="Pope W.H."/>
            <person name="Jacobs-Sera D."/>
            <person name="Hatfull G.F."/>
        </authorList>
    </citation>
    <scope>NUCLEOTIDE SEQUENCE [LARGE SCALE GENOMIC DNA]</scope>
</reference>
<accession>A0A649VTM0</accession>
<dbReference type="Proteomes" id="UP000422411">
    <property type="component" value="Segment"/>
</dbReference>
<dbReference type="GeneID" id="80005660"/>